<feature type="region of interest" description="Disordered" evidence="1">
    <location>
        <begin position="1"/>
        <end position="20"/>
    </location>
</feature>
<dbReference type="PANTHER" id="PTHR35984">
    <property type="entry name" value="PERIPLASMIC SERINE PROTEASE"/>
    <property type="match status" value="1"/>
</dbReference>
<evidence type="ECO:0008006" key="4">
    <source>
        <dbReference type="Google" id="ProtNLM"/>
    </source>
</evidence>
<dbReference type="EMBL" id="JBHTLK010000002">
    <property type="protein sequence ID" value="MFD1145627.1"/>
    <property type="molecule type" value="Genomic_DNA"/>
</dbReference>
<dbReference type="RefSeq" id="WP_380718531.1">
    <property type="nucleotide sequence ID" value="NZ_JBHTLK010000002.1"/>
</dbReference>
<keyword evidence="3" id="KW-1185">Reference proteome</keyword>
<dbReference type="Proteomes" id="UP001597168">
    <property type="component" value="Unassembled WGS sequence"/>
</dbReference>
<dbReference type="InterPro" id="IPR029045">
    <property type="entry name" value="ClpP/crotonase-like_dom_sf"/>
</dbReference>
<dbReference type="InterPro" id="IPR002825">
    <property type="entry name" value="Pept_S49_ser-pept_pro"/>
</dbReference>
<name>A0ABW3QHJ3_9PSEU</name>
<comment type="caution">
    <text evidence="2">The sequence shown here is derived from an EMBL/GenBank/DDBJ whole genome shotgun (WGS) entry which is preliminary data.</text>
</comment>
<protein>
    <recommendedName>
        <fullName evidence="4">Serine dehydrogenase proteinase</fullName>
    </recommendedName>
</protein>
<dbReference type="PANTHER" id="PTHR35984:SF1">
    <property type="entry name" value="PERIPLASMIC SERINE PROTEASE"/>
    <property type="match status" value="1"/>
</dbReference>
<evidence type="ECO:0000313" key="2">
    <source>
        <dbReference type="EMBL" id="MFD1145627.1"/>
    </source>
</evidence>
<gene>
    <name evidence="2" type="ORF">ACFQ3T_00645</name>
</gene>
<evidence type="ECO:0000256" key="1">
    <source>
        <dbReference type="SAM" id="MobiDB-lite"/>
    </source>
</evidence>
<dbReference type="Pfam" id="PF01972">
    <property type="entry name" value="SDH_protease"/>
    <property type="match status" value="1"/>
</dbReference>
<accession>A0ABW3QHJ3</accession>
<dbReference type="Gene3D" id="3.90.226.10">
    <property type="entry name" value="2-enoyl-CoA Hydratase, Chain A, domain 1"/>
    <property type="match status" value="1"/>
</dbReference>
<proteinExistence type="predicted"/>
<evidence type="ECO:0000313" key="3">
    <source>
        <dbReference type="Proteomes" id="UP001597168"/>
    </source>
</evidence>
<dbReference type="SUPFAM" id="SSF52096">
    <property type="entry name" value="ClpP/crotonase"/>
    <property type="match status" value="1"/>
</dbReference>
<organism evidence="2 3">
    <name type="scientific">Saccharothrix hoggarensis</name>
    <dbReference type="NCBI Taxonomy" id="913853"/>
    <lineage>
        <taxon>Bacteria</taxon>
        <taxon>Bacillati</taxon>
        <taxon>Actinomycetota</taxon>
        <taxon>Actinomycetes</taxon>
        <taxon>Pseudonocardiales</taxon>
        <taxon>Pseudonocardiaceae</taxon>
        <taxon>Saccharothrix</taxon>
    </lineage>
</organism>
<reference evidence="3" key="1">
    <citation type="journal article" date="2019" name="Int. J. Syst. Evol. Microbiol.">
        <title>The Global Catalogue of Microorganisms (GCM) 10K type strain sequencing project: providing services to taxonomists for standard genome sequencing and annotation.</title>
        <authorList>
            <consortium name="The Broad Institute Genomics Platform"/>
            <consortium name="The Broad Institute Genome Sequencing Center for Infectious Disease"/>
            <person name="Wu L."/>
            <person name="Ma J."/>
        </authorList>
    </citation>
    <scope>NUCLEOTIDE SEQUENCE [LARGE SCALE GENOMIC DNA]</scope>
    <source>
        <strain evidence="3">CCUG 60214</strain>
    </source>
</reference>
<sequence length="309" mass="33060">MIDGAAPGSGPTITGRPPEAQVDLVVDRKPEPPVSRPTYTPLFRAQHEDRYRRRDLISDYEAAFGCNLVVMIDQISEDSVTFFQDVLHGLDPTRDLHVLLCSPGGDGEVAIRLARMAQHSCRELVVLVPEIAKSAATIFALAAHRIVMGATSDLGPIDPQVLVGKRGFVSAKDLIGAVERAMTDVAERPDTYPLHAAMFGGIDSTVVEFARSALARADQMARQAISSNPDRDTAAVDTMCRAIGDALINDPSSHGAVIGATEARRIGLPVVELASTRVRAATSAGSTVSGPQQCRVAPAIRRSHERVRL</sequence>